<dbReference type="InterPro" id="IPR011992">
    <property type="entry name" value="EF-hand-dom_pair"/>
</dbReference>
<keyword evidence="6" id="KW-1185">Reference proteome</keyword>
<dbReference type="PANTHER" id="PTHR11216">
    <property type="entry name" value="EH DOMAIN"/>
    <property type="match status" value="1"/>
</dbReference>
<evidence type="ECO:0000259" key="4">
    <source>
        <dbReference type="PROSITE" id="PS50222"/>
    </source>
</evidence>
<dbReference type="PROSITE" id="PS50222">
    <property type="entry name" value="EF_HAND_2"/>
    <property type="match status" value="2"/>
</dbReference>
<dbReference type="InterPro" id="IPR004152">
    <property type="entry name" value="GAT_dom"/>
</dbReference>
<feature type="compositionally biased region" description="Polar residues" evidence="2">
    <location>
        <begin position="559"/>
        <end position="581"/>
    </location>
</feature>
<dbReference type="PANTHER" id="PTHR11216:SF170">
    <property type="entry name" value="DYNAMIN ASSOCIATED PROTEIN 160, ISOFORM D"/>
    <property type="match status" value="1"/>
</dbReference>
<feature type="domain" description="EH" evidence="3">
    <location>
        <begin position="594"/>
        <end position="670"/>
    </location>
</feature>
<sequence>MHLGMDGFDQRGMAYNGMPYNGSTQRRRVPTPPATTNAMDKALALAKTARGGADLLYEALVNAEGPQDLHGGIILEFRTNCLASLRVIDEQSAWLSEEIRRASVTRSRDSPLILTRALKELKAVQDELVAVLQLYDGLERAGTNRAAQERVKNDYTIRLLTSNTGGGNAEGSRTPSRAPSPSNEERFRRVSSIAKTARGHADLLRDTVMFSSSEDLRGPLIEEFHKSCIDSQKAIFEHLQWADGEAAKSRRRASSSTTTREEVLFNELIATDQALTDALKMYDNMRQEGVSVGKRRQEAADPFADPGADLETGFTAAHAGKGNAELLLDALTHAKREDLTGELIQEFRNSCRTSQKEIIAQIPPASAAAEQSRNAASGSASTREEKMLEELLGANEAIHQALELYEAIASGKASSQDGQLGDQDTFSKRLPSTSDEVTSALKRQTLADLPPLTMQDKAKFTKIFYANTPRNGVLTGAQARDLLLKSKLPQETLLRIWDLADVSRRGVLDQGDFTIAMYLVQARMSGLLKSLPSSLPAALYAQAGSKPLPGLPSKGLTAGPSQLNTPGPSATPKPVSTNTTGYFDVQPSAGSHADSIFETLDPERTGRAQGYTVISYILKLGLTMEASSRIMDLVDTGRKGYLTPQEFAMAMQLVDRKKAGQDLSTVVVPSASTDIENNSSTSASGTSVTSLPSLQIRQSTLIDMDSEFDPTLVPLPRTPISPSLPSPVSPISRSQAPSTQPLQSQTTGSVFTTTFSPGPSPPRGHQRTGSQQWDVNPTAKARFDTVFDDLDPTRKGYIEGDVAVPFFSKSNLPHGVMAEIWDLADTNTDGRLTRDEFAVAMHLIHEKLKGKDLPRTLPPSLLPPSLRQPPPLPPRGVSLQGNGSLPRSPAMQATGLLSQPILAQSTGTPSIAPPAFSERGETPPPSYEEVVGDGFR</sequence>
<dbReference type="GO" id="GO:0035091">
    <property type="term" value="F:phosphatidylinositol binding"/>
    <property type="evidence" value="ECO:0007669"/>
    <property type="project" value="InterPro"/>
</dbReference>
<name>A0A165U188_9APHY</name>
<feature type="region of interest" description="Disordered" evidence="2">
    <location>
        <begin position="852"/>
        <end position="936"/>
    </location>
</feature>
<dbReference type="AlphaFoldDB" id="A0A165U188"/>
<evidence type="ECO:0000259" key="3">
    <source>
        <dbReference type="PROSITE" id="PS50031"/>
    </source>
</evidence>
<evidence type="ECO:0000256" key="2">
    <source>
        <dbReference type="SAM" id="MobiDB-lite"/>
    </source>
</evidence>
<dbReference type="SUPFAM" id="SSF89009">
    <property type="entry name" value="GAT-like domain"/>
    <property type="match status" value="1"/>
</dbReference>
<evidence type="ECO:0000313" key="5">
    <source>
        <dbReference type="EMBL" id="KZT74249.1"/>
    </source>
</evidence>
<feature type="region of interest" description="Disordered" evidence="2">
    <location>
        <begin position="414"/>
        <end position="433"/>
    </location>
</feature>
<organism evidence="5 6">
    <name type="scientific">Daedalea quercina L-15889</name>
    <dbReference type="NCBI Taxonomy" id="1314783"/>
    <lineage>
        <taxon>Eukaryota</taxon>
        <taxon>Fungi</taxon>
        <taxon>Dikarya</taxon>
        <taxon>Basidiomycota</taxon>
        <taxon>Agaricomycotina</taxon>
        <taxon>Agaricomycetes</taxon>
        <taxon>Polyporales</taxon>
        <taxon>Fomitopsis</taxon>
    </lineage>
</organism>
<dbReference type="CDD" id="cd00052">
    <property type="entry name" value="EH"/>
    <property type="match status" value="2"/>
</dbReference>
<dbReference type="Proteomes" id="UP000076727">
    <property type="component" value="Unassembled WGS sequence"/>
</dbReference>
<dbReference type="PROSITE" id="PS00018">
    <property type="entry name" value="EF_HAND_1"/>
    <property type="match status" value="1"/>
</dbReference>
<dbReference type="InterPro" id="IPR002048">
    <property type="entry name" value="EF_hand_dom"/>
</dbReference>
<feature type="region of interest" description="Disordered" evidence="2">
    <location>
        <begin position="363"/>
        <end position="384"/>
    </location>
</feature>
<feature type="domain" description="EF-hand" evidence="4">
    <location>
        <begin position="812"/>
        <end position="847"/>
    </location>
</feature>
<feature type="domain" description="EH" evidence="3">
    <location>
        <begin position="456"/>
        <end position="546"/>
    </location>
</feature>
<feature type="region of interest" description="Disordered" evidence="2">
    <location>
        <begin position="551"/>
        <end position="584"/>
    </location>
</feature>
<evidence type="ECO:0000256" key="1">
    <source>
        <dbReference type="ARBA" id="ARBA00022837"/>
    </source>
</evidence>
<dbReference type="CDD" id="cd21383">
    <property type="entry name" value="GAT_GGA_Tom1-like"/>
    <property type="match status" value="1"/>
</dbReference>
<feature type="domain" description="EF-hand" evidence="4">
    <location>
        <begin position="622"/>
        <end position="657"/>
    </location>
</feature>
<dbReference type="GO" id="GO:0005737">
    <property type="term" value="C:cytoplasm"/>
    <property type="evidence" value="ECO:0007669"/>
    <property type="project" value="TreeGrafter"/>
</dbReference>
<dbReference type="InterPro" id="IPR000261">
    <property type="entry name" value="EH_dom"/>
</dbReference>
<dbReference type="Pfam" id="PF03127">
    <property type="entry name" value="GAT"/>
    <property type="match status" value="1"/>
</dbReference>
<feature type="compositionally biased region" description="Polar residues" evidence="2">
    <location>
        <begin position="171"/>
        <end position="182"/>
    </location>
</feature>
<dbReference type="GO" id="GO:0006897">
    <property type="term" value="P:endocytosis"/>
    <property type="evidence" value="ECO:0007669"/>
    <property type="project" value="TreeGrafter"/>
</dbReference>
<feature type="compositionally biased region" description="Low complexity" evidence="2">
    <location>
        <begin position="363"/>
        <end position="377"/>
    </location>
</feature>
<evidence type="ECO:0008006" key="7">
    <source>
        <dbReference type="Google" id="ProtNLM"/>
    </source>
</evidence>
<reference evidence="5 6" key="1">
    <citation type="journal article" date="2016" name="Mol. Biol. Evol.">
        <title>Comparative Genomics of Early-Diverging Mushroom-Forming Fungi Provides Insights into the Origins of Lignocellulose Decay Capabilities.</title>
        <authorList>
            <person name="Nagy L.G."/>
            <person name="Riley R."/>
            <person name="Tritt A."/>
            <person name="Adam C."/>
            <person name="Daum C."/>
            <person name="Floudas D."/>
            <person name="Sun H."/>
            <person name="Yadav J.S."/>
            <person name="Pangilinan J."/>
            <person name="Larsson K.H."/>
            <person name="Matsuura K."/>
            <person name="Barry K."/>
            <person name="Labutti K."/>
            <person name="Kuo R."/>
            <person name="Ohm R.A."/>
            <person name="Bhattacharya S.S."/>
            <person name="Shirouzu T."/>
            <person name="Yoshinaga Y."/>
            <person name="Martin F.M."/>
            <person name="Grigoriev I.V."/>
            <person name="Hibbett D.S."/>
        </authorList>
    </citation>
    <scope>NUCLEOTIDE SEQUENCE [LARGE SCALE GENOMIC DNA]</scope>
    <source>
        <strain evidence="5 6">L-15889</strain>
    </source>
</reference>
<dbReference type="PROSITE" id="PS50031">
    <property type="entry name" value="EH"/>
    <property type="match status" value="3"/>
</dbReference>
<keyword evidence="1" id="KW-0106">Calcium</keyword>
<dbReference type="Pfam" id="PF12763">
    <property type="entry name" value="EH"/>
    <property type="match status" value="3"/>
</dbReference>
<dbReference type="Gene3D" id="1.20.58.160">
    <property type="match status" value="1"/>
</dbReference>
<accession>A0A165U188</accession>
<dbReference type="GO" id="GO:0005509">
    <property type="term" value="F:calcium ion binding"/>
    <property type="evidence" value="ECO:0007669"/>
    <property type="project" value="InterPro"/>
</dbReference>
<dbReference type="EMBL" id="KV429034">
    <property type="protein sequence ID" value="KZT74249.1"/>
    <property type="molecule type" value="Genomic_DNA"/>
</dbReference>
<dbReference type="GO" id="GO:0005886">
    <property type="term" value="C:plasma membrane"/>
    <property type="evidence" value="ECO:0007669"/>
    <property type="project" value="TreeGrafter"/>
</dbReference>
<feature type="compositionally biased region" description="Pro residues" evidence="2">
    <location>
        <begin position="716"/>
        <end position="728"/>
    </location>
</feature>
<dbReference type="SUPFAM" id="SSF47473">
    <property type="entry name" value="EF-hand"/>
    <property type="match status" value="3"/>
</dbReference>
<dbReference type="GO" id="GO:0016197">
    <property type="term" value="P:endosomal transport"/>
    <property type="evidence" value="ECO:0007669"/>
    <property type="project" value="TreeGrafter"/>
</dbReference>
<dbReference type="GO" id="GO:0043130">
    <property type="term" value="F:ubiquitin binding"/>
    <property type="evidence" value="ECO:0007669"/>
    <property type="project" value="InterPro"/>
</dbReference>
<evidence type="ECO:0000313" key="6">
    <source>
        <dbReference type="Proteomes" id="UP000076727"/>
    </source>
</evidence>
<feature type="region of interest" description="Disordered" evidence="2">
    <location>
        <begin position="708"/>
        <end position="777"/>
    </location>
</feature>
<feature type="compositionally biased region" description="Polar residues" evidence="2">
    <location>
        <begin position="733"/>
        <end position="750"/>
    </location>
</feature>
<proteinExistence type="predicted"/>
<feature type="compositionally biased region" description="Pro residues" evidence="2">
    <location>
        <begin position="856"/>
        <end position="874"/>
    </location>
</feature>
<feature type="compositionally biased region" description="Polar residues" evidence="2">
    <location>
        <begin position="895"/>
        <end position="909"/>
    </location>
</feature>
<dbReference type="SMART" id="SM00054">
    <property type="entry name" value="EFh"/>
    <property type="match status" value="3"/>
</dbReference>
<dbReference type="Gene3D" id="1.10.238.10">
    <property type="entry name" value="EF-hand"/>
    <property type="match status" value="3"/>
</dbReference>
<dbReference type="InterPro" id="IPR018247">
    <property type="entry name" value="EF_Hand_1_Ca_BS"/>
</dbReference>
<dbReference type="SMART" id="SM00027">
    <property type="entry name" value="EH"/>
    <property type="match status" value="3"/>
</dbReference>
<dbReference type="STRING" id="1314783.A0A165U188"/>
<protein>
    <recommendedName>
        <fullName evidence="7">EF-hand</fullName>
    </recommendedName>
</protein>
<dbReference type="InterPro" id="IPR038425">
    <property type="entry name" value="GAT_sf"/>
</dbReference>
<feature type="region of interest" description="Disordered" evidence="2">
    <location>
        <begin position="161"/>
        <end position="185"/>
    </location>
</feature>
<gene>
    <name evidence="5" type="ORF">DAEQUDRAFT_807913</name>
</gene>
<dbReference type="OrthoDB" id="524326at2759"/>
<feature type="domain" description="EH" evidence="3">
    <location>
        <begin position="779"/>
        <end position="868"/>
    </location>
</feature>